<evidence type="ECO:0000313" key="8">
    <source>
        <dbReference type="EMBL" id="WOF22924.1"/>
    </source>
</evidence>
<feature type="transmembrane region" description="Helical" evidence="6">
    <location>
        <begin position="472"/>
        <end position="492"/>
    </location>
</feature>
<evidence type="ECO:0000256" key="6">
    <source>
        <dbReference type="SAM" id="Phobius"/>
    </source>
</evidence>
<dbReference type="InterPro" id="IPR032694">
    <property type="entry name" value="CopC/D"/>
</dbReference>
<feature type="domain" description="Copper resistance protein D" evidence="7">
    <location>
        <begin position="225"/>
        <end position="319"/>
    </location>
</feature>
<evidence type="ECO:0000256" key="5">
    <source>
        <dbReference type="ARBA" id="ARBA00023136"/>
    </source>
</evidence>
<evidence type="ECO:0000313" key="9">
    <source>
        <dbReference type="Proteomes" id="UP001305498"/>
    </source>
</evidence>
<dbReference type="GO" id="GO:0006825">
    <property type="term" value="P:copper ion transport"/>
    <property type="evidence" value="ECO:0007669"/>
    <property type="project" value="InterPro"/>
</dbReference>
<reference evidence="8 9" key="1">
    <citation type="submission" date="2023-02" db="EMBL/GenBank/DDBJ databases">
        <title>Microbacterium betulae sp. nov., isolated from birch wood.</title>
        <authorList>
            <person name="Pasciak M."/>
            <person name="Pawlik K.J."/>
            <person name="Martynowski D."/>
            <person name="Laczmanski L."/>
            <person name="Ciekot J."/>
            <person name="Szponar B."/>
            <person name="Wojcik-Fatla A."/>
            <person name="Mackiewicz B."/>
            <person name="Farian E."/>
            <person name="Cholewa G."/>
            <person name="Cholewa A."/>
            <person name="Dutkiewicz J."/>
        </authorList>
    </citation>
    <scope>NUCLEOTIDE SEQUENCE [LARGE SCALE GENOMIC DNA]</scope>
    <source>
        <strain evidence="8 9">AB</strain>
    </source>
</reference>
<dbReference type="GO" id="GO:0005886">
    <property type="term" value="C:plasma membrane"/>
    <property type="evidence" value="ECO:0007669"/>
    <property type="project" value="UniProtKB-SubCell"/>
</dbReference>
<feature type="transmembrane region" description="Helical" evidence="6">
    <location>
        <begin position="512"/>
        <end position="532"/>
    </location>
</feature>
<feature type="transmembrane region" description="Helical" evidence="6">
    <location>
        <begin position="297"/>
        <end position="320"/>
    </location>
</feature>
<keyword evidence="3 6" id="KW-0812">Transmembrane</keyword>
<keyword evidence="5 6" id="KW-0472">Membrane</keyword>
<feature type="transmembrane region" description="Helical" evidence="6">
    <location>
        <begin position="225"/>
        <end position="246"/>
    </location>
</feature>
<evidence type="ECO:0000256" key="3">
    <source>
        <dbReference type="ARBA" id="ARBA00022692"/>
    </source>
</evidence>
<feature type="transmembrane region" description="Helical" evidence="6">
    <location>
        <begin position="428"/>
        <end position="451"/>
    </location>
</feature>
<dbReference type="EMBL" id="CP118157">
    <property type="protein sequence ID" value="WOF22924.1"/>
    <property type="molecule type" value="Genomic_DNA"/>
</dbReference>
<dbReference type="Pfam" id="PF05425">
    <property type="entry name" value="CopD"/>
    <property type="match status" value="1"/>
</dbReference>
<feature type="transmembrane region" description="Helical" evidence="6">
    <location>
        <begin position="53"/>
        <end position="75"/>
    </location>
</feature>
<feature type="transmembrane region" description="Helical" evidence="6">
    <location>
        <begin position="544"/>
        <end position="569"/>
    </location>
</feature>
<feature type="transmembrane region" description="Helical" evidence="6">
    <location>
        <begin position="188"/>
        <end position="213"/>
    </location>
</feature>
<dbReference type="Proteomes" id="UP001305498">
    <property type="component" value="Chromosome"/>
</dbReference>
<comment type="subcellular location">
    <subcellularLocation>
        <location evidence="1">Cell membrane</location>
        <topology evidence="1">Multi-pass membrane protein</topology>
    </subcellularLocation>
</comment>
<feature type="transmembrane region" description="Helical" evidence="6">
    <location>
        <begin position="160"/>
        <end position="176"/>
    </location>
</feature>
<sequence length="656" mass="70347">MTPRVLRAAGPLILVVASIAAVIAGLVIGGGAAPRFSGDPGAFVRWGLPAAKLLVNLSAATMVGALVLGLFGLRAGEKEFDVALDTASAGAAVFTVSSGAVGFLTFMSAFAPQLSLGPEFGAQLGNYLVGSETGRAWLITTVMAAVITVLAFAIRSWTPALLTAVLAIASLVPMAAQGHSGDLANHNAAVTALALHIIGAAVWLGGLLLLVIVRPAMGEERLGPLLSRYSTLALVAFVVVAVSGYARALTSVGRWDELFTPYGVILVAKIVALLAMGGLGALYRRSLIAKAADGKGVFWRLVALELAFMGVAAGAAAALARTSPPGGEATAPQTTPAEILTEAPLPPELTLERWLTAWDVDLLWVFVVAFGIFFYLAGVRRLRRRGDSWPVYRTVLWILGLLLLLWVTCGPLTAYGDYLFSVHMLGHMLLSMAIPLLLVPGAPVTLALRAIRKRDDGTRGGREWILWAVHSPFARVVTHPFVAAGIFIGSLWTFYYTDLFRWSLYDHLGHEWMVVHFLLSGYLFVMSLIGIDPVPYRLPYAGRLVTLIVTMAMHAFFGIAIMSQSGLMIAEWFGAMGRTWGPTPLEDQYAGGGIAWSIGEIPTLITAIVVAIQWSRSDERIQRREDRHADRTGDAELEEYNARLARLAERDAKRGL</sequence>
<feature type="transmembrane region" description="Helical" evidence="6">
    <location>
        <begin position="87"/>
        <end position="114"/>
    </location>
</feature>
<gene>
    <name evidence="8" type="ORF">N8K70_16250</name>
</gene>
<evidence type="ECO:0000256" key="1">
    <source>
        <dbReference type="ARBA" id="ARBA00004651"/>
    </source>
</evidence>
<keyword evidence="4 6" id="KW-1133">Transmembrane helix</keyword>
<feature type="transmembrane region" description="Helical" evidence="6">
    <location>
        <begin position="134"/>
        <end position="153"/>
    </location>
</feature>
<feature type="transmembrane region" description="Helical" evidence="6">
    <location>
        <begin position="589"/>
        <end position="614"/>
    </location>
</feature>
<dbReference type="InterPro" id="IPR008457">
    <property type="entry name" value="Cu-R_CopD_dom"/>
</dbReference>
<dbReference type="KEGG" id="mbet:N8K70_16250"/>
<protein>
    <submittedName>
        <fullName evidence="8">Cytochrome c oxidase assembly protein</fullName>
    </submittedName>
</protein>
<dbReference type="InterPro" id="IPR019108">
    <property type="entry name" value="Caa3_assmbl_CtaG-rel"/>
</dbReference>
<dbReference type="PANTHER" id="PTHR34820:SF4">
    <property type="entry name" value="INNER MEMBRANE PROTEIN YEBZ"/>
    <property type="match status" value="1"/>
</dbReference>
<feature type="transmembrane region" description="Helical" evidence="6">
    <location>
        <begin position="394"/>
        <end position="416"/>
    </location>
</feature>
<name>A0AA97FHZ6_9MICO</name>
<dbReference type="Pfam" id="PF09678">
    <property type="entry name" value="Caa3_CtaG"/>
    <property type="match status" value="1"/>
</dbReference>
<feature type="transmembrane region" description="Helical" evidence="6">
    <location>
        <begin position="362"/>
        <end position="382"/>
    </location>
</feature>
<organism evidence="8 9">
    <name type="scientific">Microbacterium betulae</name>
    <dbReference type="NCBI Taxonomy" id="2981139"/>
    <lineage>
        <taxon>Bacteria</taxon>
        <taxon>Bacillati</taxon>
        <taxon>Actinomycetota</taxon>
        <taxon>Actinomycetes</taxon>
        <taxon>Micrococcales</taxon>
        <taxon>Microbacteriaceae</taxon>
        <taxon>Microbacterium</taxon>
    </lineage>
</organism>
<feature type="transmembrane region" description="Helical" evidence="6">
    <location>
        <begin position="12"/>
        <end position="33"/>
    </location>
</feature>
<keyword evidence="9" id="KW-1185">Reference proteome</keyword>
<evidence type="ECO:0000256" key="4">
    <source>
        <dbReference type="ARBA" id="ARBA00022989"/>
    </source>
</evidence>
<proteinExistence type="predicted"/>
<dbReference type="AlphaFoldDB" id="A0AA97FHZ6"/>
<keyword evidence="2" id="KW-1003">Cell membrane</keyword>
<dbReference type="RefSeq" id="WP_317139396.1">
    <property type="nucleotide sequence ID" value="NZ_CP118157.1"/>
</dbReference>
<accession>A0AA97FHZ6</accession>
<evidence type="ECO:0000256" key="2">
    <source>
        <dbReference type="ARBA" id="ARBA00022475"/>
    </source>
</evidence>
<feature type="transmembrane region" description="Helical" evidence="6">
    <location>
        <begin position="258"/>
        <end position="276"/>
    </location>
</feature>
<dbReference type="PANTHER" id="PTHR34820">
    <property type="entry name" value="INNER MEMBRANE PROTEIN YEBZ"/>
    <property type="match status" value="1"/>
</dbReference>
<evidence type="ECO:0000259" key="7">
    <source>
        <dbReference type="Pfam" id="PF05425"/>
    </source>
</evidence>